<proteinExistence type="predicted"/>
<evidence type="ECO:0000313" key="8">
    <source>
        <dbReference type="Proteomes" id="UP000029833"/>
    </source>
</evidence>
<name>A0A0A0BBT1_9CELL</name>
<gene>
    <name evidence="7" type="ORF">Q760_00450</name>
</gene>
<evidence type="ECO:0000313" key="7">
    <source>
        <dbReference type="EMBL" id="KGM03603.1"/>
    </source>
</evidence>
<keyword evidence="4 6" id="KW-1133">Transmembrane helix</keyword>
<dbReference type="GO" id="GO:0015171">
    <property type="term" value="F:amino acid transmembrane transporter activity"/>
    <property type="evidence" value="ECO:0007669"/>
    <property type="project" value="TreeGrafter"/>
</dbReference>
<dbReference type="Pfam" id="PF01810">
    <property type="entry name" value="LysE"/>
    <property type="match status" value="1"/>
</dbReference>
<feature type="transmembrane region" description="Helical" evidence="6">
    <location>
        <begin position="72"/>
        <end position="93"/>
    </location>
</feature>
<evidence type="ECO:0008006" key="9">
    <source>
        <dbReference type="Google" id="ProtNLM"/>
    </source>
</evidence>
<dbReference type="EMBL" id="AXNT01000010">
    <property type="protein sequence ID" value="KGM03603.1"/>
    <property type="molecule type" value="Genomic_DNA"/>
</dbReference>
<organism evidence="7 8">
    <name type="scientific">Cellulomonas cellasea DSM 20118</name>
    <dbReference type="NCBI Taxonomy" id="1408250"/>
    <lineage>
        <taxon>Bacteria</taxon>
        <taxon>Bacillati</taxon>
        <taxon>Actinomycetota</taxon>
        <taxon>Actinomycetes</taxon>
        <taxon>Micrococcales</taxon>
        <taxon>Cellulomonadaceae</taxon>
        <taxon>Cellulomonas</taxon>
    </lineage>
</organism>
<keyword evidence="2" id="KW-1003">Cell membrane</keyword>
<dbReference type="RefSeq" id="WP_034624993.1">
    <property type="nucleotide sequence ID" value="NZ_AXNT01000010.1"/>
</dbReference>
<keyword evidence="5 6" id="KW-0472">Membrane</keyword>
<keyword evidence="8" id="KW-1185">Reference proteome</keyword>
<dbReference type="STRING" id="1408250.Q760_00450"/>
<dbReference type="InterPro" id="IPR001123">
    <property type="entry name" value="LeuE-type"/>
</dbReference>
<feature type="transmembrane region" description="Helical" evidence="6">
    <location>
        <begin position="6"/>
        <end position="29"/>
    </location>
</feature>
<reference evidence="7 8" key="1">
    <citation type="submission" date="2013-10" db="EMBL/GenBank/DDBJ databases">
        <authorList>
            <person name="Wang G."/>
            <person name="Zhuang W."/>
        </authorList>
    </citation>
    <scope>NUCLEOTIDE SEQUENCE [LARGE SCALE GENOMIC DNA]</scope>
    <source>
        <strain evidence="7 8">DSM 20118</strain>
    </source>
</reference>
<feature type="transmembrane region" description="Helical" evidence="6">
    <location>
        <begin position="156"/>
        <end position="180"/>
    </location>
</feature>
<feature type="transmembrane region" description="Helical" evidence="6">
    <location>
        <begin position="41"/>
        <end position="66"/>
    </location>
</feature>
<comment type="caution">
    <text evidence="7">The sequence shown here is derived from an EMBL/GenBank/DDBJ whole genome shotgun (WGS) entry which is preliminary data.</text>
</comment>
<evidence type="ECO:0000256" key="6">
    <source>
        <dbReference type="SAM" id="Phobius"/>
    </source>
</evidence>
<dbReference type="OrthoDB" id="3175972at2"/>
<keyword evidence="3 6" id="KW-0812">Transmembrane</keyword>
<accession>A0A0A0BBT1</accession>
<comment type="subcellular location">
    <subcellularLocation>
        <location evidence="1">Cell membrane</location>
        <topology evidence="1">Multi-pass membrane protein</topology>
    </subcellularLocation>
</comment>
<evidence type="ECO:0000256" key="1">
    <source>
        <dbReference type="ARBA" id="ARBA00004651"/>
    </source>
</evidence>
<dbReference type="PANTHER" id="PTHR30086">
    <property type="entry name" value="ARGININE EXPORTER PROTEIN ARGO"/>
    <property type="match status" value="1"/>
</dbReference>
<evidence type="ECO:0000256" key="3">
    <source>
        <dbReference type="ARBA" id="ARBA00022692"/>
    </source>
</evidence>
<dbReference type="PANTHER" id="PTHR30086:SF20">
    <property type="entry name" value="ARGININE EXPORTER PROTEIN ARGO-RELATED"/>
    <property type="match status" value="1"/>
</dbReference>
<evidence type="ECO:0000256" key="4">
    <source>
        <dbReference type="ARBA" id="ARBA00022989"/>
    </source>
</evidence>
<evidence type="ECO:0000256" key="5">
    <source>
        <dbReference type="ARBA" id="ARBA00023136"/>
    </source>
</evidence>
<evidence type="ECO:0000256" key="2">
    <source>
        <dbReference type="ARBA" id="ARBA00022475"/>
    </source>
</evidence>
<dbReference type="GO" id="GO:0005886">
    <property type="term" value="C:plasma membrane"/>
    <property type="evidence" value="ECO:0007669"/>
    <property type="project" value="UniProtKB-SubCell"/>
</dbReference>
<dbReference type="AlphaFoldDB" id="A0A0A0BBT1"/>
<dbReference type="Proteomes" id="UP000029833">
    <property type="component" value="Unassembled WGS sequence"/>
</dbReference>
<sequence>MTVTQAVLSFALVAGLLTIVPGLDTALVLRSAISRGRAHAFAAGAGVNAGCFAWGVAAAVGASALLAASRTAYTVLTLAGAAYMVVLGAQLLWSSLRRRPGALDSEPGGSAAAPEPRGSVGRAFLMGLGTNLLNPKVGVFYLATIPQFVPDGVSPLLMGVLLAAVHNVLGMAWFAAIILATGFASRWLSGEVVARVTDRVTGLVLVAFGVRLAATARALPA</sequence>
<protein>
    <recommendedName>
        <fullName evidence="9">Lysine transporter LysE</fullName>
    </recommendedName>
</protein>